<reference evidence="3 4" key="1">
    <citation type="submission" date="2022-03" db="EMBL/GenBank/DDBJ databases">
        <title>Ignatzschineria rhizosphaerae HR5S32.</title>
        <authorList>
            <person name="Sun J.Q."/>
            <person name="Feng J.Y."/>
        </authorList>
    </citation>
    <scope>NUCLEOTIDE SEQUENCE [LARGE SCALE GENOMIC DNA]</scope>
    <source>
        <strain evidence="3 4">HR5S32</strain>
    </source>
</reference>
<dbReference type="RefSeq" id="WP_242148156.1">
    <property type="nucleotide sequence ID" value="NZ_CP093379.1"/>
</dbReference>
<dbReference type="NCBIfam" id="TIGR01641">
    <property type="entry name" value="phageSPP1_gp7"/>
    <property type="match status" value="1"/>
</dbReference>
<sequence>MPTPSVSKVDVMAAMRMEPKKALEYFRNLGIPVDDKFATQALMRARSRAFTIANINSAKITDHIYKEILSTIEAGQTPDFFLKNIRESLKAKGWLSNDLPAYRLKQMMRSNMQTAFNAGRFQSQKANIDRQPWWIRIEVDDERTRPSHVAMHKVAARADDPFWDNNYPPFLDGEYEYGCRGRVRAVSDKRFQEMLKNDKDIKVIESNGSSGQSVMDDEDQIKEDGIKQIDNTDIQDQLRKKLYG</sequence>
<dbReference type="EMBL" id="CP093379">
    <property type="protein sequence ID" value="UNM95676.1"/>
    <property type="molecule type" value="Genomic_DNA"/>
</dbReference>
<feature type="region of interest" description="Disordered" evidence="1">
    <location>
        <begin position="204"/>
        <end position="230"/>
    </location>
</feature>
<evidence type="ECO:0000313" key="4">
    <source>
        <dbReference type="Proteomes" id="UP000829542"/>
    </source>
</evidence>
<evidence type="ECO:0000313" key="3">
    <source>
        <dbReference type="EMBL" id="UNM95676.1"/>
    </source>
</evidence>
<evidence type="ECO:0000256" key="1">
    <source>
        <dbReference type="SAM" id="MobiDB-lite"/>
    </source>
</evidence>
<evidence type="ECO:0000259" key="2">
    <source>
        <dbReference type="Pfam" id="PF04233"/>
    </source>
</evidence>
<gene>
    <name evidence="3" type="ORF">MMG00_10690</name>
</gene>
<protein>
    <submittedName>
        <fullName evidence="3">Phage head morphogenesis protein</fullName>
    </submittedName>
</protein>
<organism evidence="3 4">
    <name type="scientific">Ignatzschineria rhizosphaerae</name>
    <dbReference type="NCBI Taxonomy" id="2923279"/>
    <lineage>
        <taxon>Bacteria</taxon>
        <taxon>Pseudomonadati</taxon>
        <taxon>Pseudomonadota</taxon>
        <taxon>Gammaproteobacteria</taxon>
        <taxon>Cardiobacteriales</taxon>
        <taxon>Ignatzschineriaceae</taxon>
        <taxon>Ignatzschineria</taxon>
    </lineage>
</organism>
<accession>A0ABY3X1N0</accession>
<dbReference type="Proteomes" id="UP000829542">
    <property type="component" value="Chromosome"/>
</dbReference>
<feature type="domain" description="Phage head morphogenesis" evidence="2">
    <location>
        <begin position="63"/>
        <end position="181"/>
    </location>
</feature>
<name>A0ABY3X1N0_9GAMM</name>
<keyword evidence="4" id="KW-1185">Reference proteome</keyword>
<dbReference type="Pfam" id="PF04233">
    <property type="entry name" value="Phage_Mu_F"/>
    <property type="match status" value="1"/>
</dbReference>
<dbReference type="InterPro" id="IPR006528">
    <property type="entry name" value="Phage_head_morphogenesis_dom"/>
</dbReference>
<proteinExistence type="predicted"/>